<feature type="compositionally biased region" description="Low complexity" evidence="1">
    <location>
        <begin position="1"/>
        <end position="20"/>
    </location>
</feature>
<proteinExistence type="predicted"/>
<evidence type="ECO:0000313" key="3">
    <source>
        <dbReference type="Proteomes" id="UP000580250"/>
    </source>
</evidence>
<accession>A0A6V7XPA0</accession>
<dbReference type="AlphaFoldDB" id="A0A6V7XPA0"/>
<dbReference type="EMBL" id="CAJEWN010001958">
    <property type="protein sequence ID" value="CAD2201122.1"/>
    <property type="molecule type" value="Genomic_DNA"/>
</dbReference>
<protein>
    <submittedName>
        <fullName evidence="2">Uncharacterized protein</fullName>
    </submittedName>
</protein>
<name>A0A6V7XPA0_MELEN</name>
<feature type="region of interest" description="Disordered" evidence="1">
    <location>
        <begin position="1"/>
        <end position="33"/>
    </location>
</feature>
<dbReference type="Proteomes" id="UP000580250">
    <property type="component" value="Unassembled WGS sequence"/>
</dbReference>
<comment type="caution">
    <text evidence="2">The sequence shown here is derived from an EMBL/GenBank/DDBJ whole genome shotgun (WGS) entry which is preliminary data.</text>
</comment>
<reference evidence="2 3" key="1">
    <citation type="submission" date="2020-08" db="EMBL/GenBank/DDBJ databases">
        <authorList>
            <person name="Koutsovoulos G."/>
            <person name="Danchin GJ E."/>
        </authorList>
    </citation>
    <scope>NUCLEOTIDE SEQUENCE [LARGE SCALE GENOMIC DNA]</scope>
</reference>
<organism evidence="2 3">
    <name type="scientific">Meloidogyne enterolobii</name>
    <name type="common">Root-knot nematode worm</name>
    <name type="synonym">Meloidogyne mayaguensis</name>
    <dbReference type="NCBI Taxonomy" id="390850"/>
    <lineage>
        <taxon>Eukaryota</taxon>
        <taxon>Metazoa</taxon>
        <taxon>Ecdysozoa</taxon>
        <taxon>Nematoda</taxon>
        <taxon>Chromadorea</taxon>
        <taxon>Rhabditida</taxon>
        <taxon>Tylenchina</taxon>
        <taxon>Tylenchomorpha</taxon>
        <taxon>Tylenchoidea</taxon>
        <taxon>Meloidogynidae</taxon>
        <taxon>Meloidogyninae</taxon>
        <taxon>Meloidogyne</taxon>
    </lineage>
</organism>
<evidence type="ECO:0000256" key="1">
    <source>
        <dbReference type="SAM" id="MobiDB-lite"/>
    </source>
</evidence>
<evidence type="ECO:0000313" key="2">
    <source>
        <dbReference type="EMBL" id="CAD2201122.1"/>
    </source>
</evidence>
<sequence length="114" mass="12737">MGQQQTTGTTTSNSEQQQTEIMPSTSSNLIPKTPPTTTSLINYYFLNSFEFCTILSMLVEQVADKLSSTILGTPIIKQQQPELKEDNKQQILNVNNLCCDQGSSGDDRWVIFDK</sequence>
<gene>
    <name evidence="2" type="ORF">MENT_LOCUS54650</name>
</gene>
<feature type="compositionally biased region" description="Polar residues" evidence="1">
    <location>
        <begin position="21"/>
        <end position="33"/>
    </location>
</feature>